<keyword evidence="3" id="KW-1185">Reference proteome</keyword>
<proteinExistence type="predicted"/>
<evidence type="ECO:0000256" key="1">
    <source>
        <dbReference type="ARBA" id="ARBA00022857"/>
    </source>
</evidence>
<dbReference type="SUPFAM" id="SSF51735">
    <property type="entry name" value="NAD(P)-binding Rossmann-fold domains"/>
    <property type="match status" value="1"/>
</dbReference>
<dbReference type="RefSeq" id="WP_115280502.1">
    <property type="nucleotide sequence ID" value="NZ_AP022600.1"/>
</dbReference>
<dbReference type="PANTHER" id="PTHR42748">
    <property type="entry name" value="NITROGEN METABOLITE REPRESSION PROTEIN NMRA FAMILY MEMBER"/>
    <property type="match status" value="1"/>
</dbReference>
<organism evidence="2 3">
    <name type="scientific">Mycolicibacterium tokaiense</name>
    <dbReference type="NCBI Taxonomy" id="39695"/>
    <lineage>
        <taxon>Bacteria</taxon>
        <taxon>Bacillati</taxon>
        <taxon>Actinomycetota</taxon>
        <taxon>Actinomycetes</taxon>
        <taxon>Mycobacteriales</taxon>
        <taxon>Mycobacteriaceae</taxon>
        <taxon>Mycolicibacterium</taxon>
    </lineage>
</organism>
<dbReference type="Proteomes" id="UP000254978">
    <property type="component" value="Unassembled WGS sequence"/>
</dbReference>
<dbReference type="Gene3D" id="3.40.50.720">
    <property type="entry name" value="NAD(P)-binding Rossmann-like Domain"/>
    <property type="match status" value="1"/>
</dbReference>
<evidence type="ECO:0000313" key="2">
    <source>
        <dbReference type="EMBL" id="STZ61607.1"/>
    </source>
</evidence>
<sequence>MNIVVIGGTGLIGSRVLRHLTELGHQVVAASPSTGVDTVTGLGLDRALDGAQVVIDVSNSPSLDGSAVEFFEASTRNLLAAEKKAGVQHHVALSVVNTDALARKIDYFTAKVQQENRIAAADTPFSIVRATQFFEFIRALTDASTDGATVRLPHILIRPIAAADVAEALAIAAVNDPLSRTIDIAGPRVYGLDDLVRTALTARGDHRTVITDPSAGYWGAQLDDDALVPQGEAVLFDTLFEEWLLETAATGD</sequence>
<dbReference type="PANTHER" id="PTHR42748:SF3">
    <property type="entry name" value="BLL4366 PROTEIN"/>
    <property type="match status" value="1"/>
</dbReference>
<dbReference type="InterPro" id="IPR036291">
    <property type="entry name" value="NAD(P)-bd_dom_sf"/>
</dbReference>
<dbReference type="EMBL" id="UGQT01000001">
    <property type="protein sequence ID" value="STZ61607.1"/>
    <property type="molecule type" value="Genomic_DNA"/>
</dbReference>
<evidence type="ECO:0000313" key="3">
    <source>
        <dbReference type="Proteomes" id="UP000254978"/>
    </source>
</evidence>
<dbReference type="OrthoDB" id="9771302at2"/>
<reference evidence="2 3" key="1">
    <citation type="submission" date="2018-06" db="EMBL/GenBank/DDBJ databases">
        <authorList>
            <consortium name="Pathogen Informatics"/>
            <person name="Doyle S."/>
        </authorList>
    </citation>
    <scope>NUCLEOTIDE SEQUENCE [LARGE SCALE GENOMIC DNA]</scope>
    <source>
        <strain evidence="2 3">NCTC10821</strain>
    </source>
</reference>
<dbReference type="InterPro" id="IPR051164">
    <property type="entry name" value="NmrA-like_oxidored"/>
</dbReference>
<dbReference type="AlphaFoldDB" id="A0A378TN42"/>
<protein>
    <submittedName>
        <fullName evidence="2">NmrA family protein</fullName>
    </submittedName>
</protein>
<gene>
    <name evidence="2" type="ORF">NCTC10821_05164</name>
</gene>
<keyword evidence="1" id="KW-0521">NADP</keyword>
<name>A0A378TN42_9MYCO</name>
<accession>A0A378TN42</accession>